<dbReference type="Pfam" id="PF00690">
    <property type="entry name" value="Cation_ATPase_N"/>
    <property type="match status" value="1"/>
</dbReference>
<evidence type="ECO:0000256" key="12">
    <source>
        <dbReference type="ARBA" id="ARBA00022842"/>
    </source>
</evidence>
<dbReference type="SFLD" id="SFLDS00003">
    <property type="entry name" value="Haloacid_Dehalogenase"/>
    <property type="match status" value="1"/>
</dbReference>
<dbReference type="Gene3D" id="3.40.1110.10">
    <property type="entry name" value="Calcium-transporting ATPase, cytoplasmic domain N"/>
    <property type="match status" value="1"/>
</dbReference>
<dbReference type="PRINTS" id="PR01836">
    <property type="entry name" value="MGATPASE"/>
</dbReference>
<dbReference type="InterPro" id="IPR006068">
    <property type="entry name" value="ATPase_P-typ_cation-transptr_C"/>
</dbReference>
<evidence type="ECO:0000313" key="21">
    <source>
        <dbReference type="Proteomes" id="UP000275436"/>
    </source>
</evidence>
<proteinExistence type="inferred from homology"/>
<dbReference type="GO" id="GO:0015444">
    <property type="term" value="F:P-type magnesium transporter activity"/>
    <property type="evidence" value="ECO:0007669"/>
    <property type="project" value="UniProtKB-EC"/>
</dbReference>
<evidence type="ECO:0000256" key="7">
    <source>
        <dbReference type="ARBA" id="ARBA00022519"/>
    </source>
</evidence>
<evidence type="ECO:0000256" key="13">
    <source>
        <dbReference type="ARBA" id="ARBA00022967"/>
    </source>
</evidence>
<evidence type="ECO:0000256" key="4">
    <source>
        <dbReference type="ARBA" id="ARBA00012786"/>
    </source>
</evidence>
<keyword evidence="15 18" id="KW-0472">Membrane</keyword>
<dbReference type="SUPFAM" id="SSF81665">
    <property type="entry name" value="Calcium ATPase, transmembrane domain M"/>
    <property type="match status" value="1"/>
</dbReference>
<dbReference type="GO" id="GO:0005886">
    <property type="term" value="C:plasma membrane"/>
    <property type="evidence" value="ECO:0007669"/>
    <property type="project" value="UniProtKB-SubCell"/>
</dbReference>
<evidence type="ECO:0000256" key="14">
    <source>
        <dbReference type="ARBA" id="ARBA00022989"/>
    </source>
</evidence>
<dbReference type="InterPro" id="IPR023299">
    <property type="entry name" value="ATPase_P-typ_cyto_dom_N"/>
</dbReference>
<comment type="catalytic activity">
    <reaction evidence="17">
        <text>Mg(2+)(out) + ATP + H2O = Mg(2+)(in) + ADP + phosphate + H(+)</text>
        <dbReference type="Rhea" id="RHEA:10260"/>
        <dbReference type="ChEBI" id="CHEBI:15377"/>
        <dbReference type="ChEBI" id="CHEBI:15378"/>
        <dbReference type="ChEBI" id="CHEBI:18420"/>
        <dbReference type="ChEBI" id="CHEBI:30616"/>
        <dbReference type="ChEBI" id="CHEBI:43474"/>
        <dbReference type="ChEBI" id="CHEBI:456216"/>
        <dbReference type="EC" id="7.2.2.14"/>
    </reaction>
</comment>
<dbReference type="GO" id="GO:0005524">
    <property type="term" value="F:ATP binding"/>
    <property type="evidence" value="ECO:0007669"/>
    <property type="project" value="UniProtKB-KW"/>
</dbReference>
<comment type="similarity">
    <text evidence="3">Belongs to the cation transport ATPase (P-type) (TC 3.A.3) family. Type IIIB subfamily.</text>
</comment>
<dbReference type="InterPro" id="IPR006415">
    <property type="entry name" value="P-type_ATPase_IIIB"/>
</dbReference>
<dbReference type="PROSITE" id="PS00154">
    <property type="entry name" value="ATPASE_E1_E2"/>
    <property type="match status" value="1"/>
</dbReference>
<keyword evidence="11" id="KW-0067">ATP-binding</keyword>
<comment type="subcellular location">
    <subcellularLocation>
        <location evidence="2">Cell inner membrane</location>
        <topology evidence="2">Multi-pass membrane protein</topology>
    </subcellularLocation>
</comment>
<evidence type="ECO:0000256" key="10">
    <source>
        <dbReference type="ARBA" id="ARBA00022741"/>
    </source>
</evidence>
<dbReference type="InterPro" id="IPR001757">
    <property type="entry name" value="P_typ_ATPase"/>
</dbReference>
<comment type="caution">
    <text evidence="20">The sequence shown here is derived from an EMBL/GenBank/DDBJ whole genome shotgun (WGS) entry which is preliminary data.</text>
</comment>
<dbReference type="EC" id="7.2.2.14" evidence="4"/>
<protein>
    <recommendedName>
        <fullName evidence="5">Magnesium-transporting ATPase, P-type 1</fullName>
        <ecNumber evidence="4">7.2.2.14</ecNumber>
    </recommendedName>
    <alternativeName>
        <fullName evidence="16">Mg(2+) transport ATPase, P-type 1</fullName>
    </alternativeName>
</protein>
<sequence>MGVRWRYPHADRREWHQPLHVVLMIGEAGQQSVSPQDGAYWSIETNDLLLRLETSVSGLASSEAASRLAKFGRNTLASTSSASALAVFVRQFRSPLVLILIFAACVSAFVGDGQEAAIIGAIVLASCVLSFTQEYGASRATEALKQRISRKAIVLRDGAECSVAAEDIVPGDVIRLSAGNLIPVDGIILDARDFNVSEAVLTGETFPAVKTPGRSAPDAALTLRTNAVFTGTSVRSGTATVLAAATGTRTEFASIAAALERQIPETGFARGIRLFGYLMTEIMLAIVILVFFANLMLHRPLIESMLFSLALAVGLTPELLPAIISVTLARGARAMAANGVIVRRLDAIENLGSMDLLCTDKTGTLTEGVIHLDGWLDVDGNPSTDILLWGRLNATLQTGLKNPLDEAIAGAPGEGASSAAFTKVDEIPYDFIRKRLSVVVRDKDAQNLLITKGAVQNVLETCSFVRTAKGLEPLNEMHRAAIDEKFRRWSADGYRVLGLAIRRFESQKTFSRKDEIELAFAGFLLFLDPPKKGVKETLAELAQRGITVKVISGDNRYVAAHLAQAIGLRADRIMTGEELSKLTKSALFAGVQHTDLFVEIDPNQKERIVQALRSRGRVVGYLGDGINDAPALHEADIGISVDSAVDVAREAADIILLKQDLGVLVRGVDDGRKTFANTMKYISITTSANFGNMISMAVASLFLPFLPLLAKQILLNNFLSDVPSLAIASDNVDPDQLHRPRHWDIRFVRRFMISFGLVSSLFDFATFTFLLFFAHAAEAAFQTAWFVESLLTELAIVLIVRTHRAFWASRPSPLLAWLTLAVGIIAIMIPYLPFAAWFGFVPLPLPVLAGLVAITALYLLTSEATKRWFFGQERRARKKLLAGQRSFLDRLVAKV</sequence>
<dbReference type="Gene3D" id="2.70.150.10">
    <property type="entry name" value="Calcium-transporting ATPase, cytoplasmic transduction domain A"/>
    <property type="match status" value="1"/>
</dbReference>
<dbReference type="Gene3D" id="3.40.50.1000">
    <property type="entry name" value="HAD superfamily/HAD-like"/>
    <property type="match status" value="1"/>
</dbReference>
<gene>
    <name evidence="20" type="primary">mgtA</name>
    <name evidence="20" type="ORF">DNR46_29300</name>
</gene>
<dbReference type="SUPFAM" id="SSF81653">
    <property type="entry name" value="Calcium ATPase, transduction domain A"/>
    <property type="match status" value="1"/>
</dbReference>
<dbReference type="NCBIfam" id="TIGR01494">
    <property type="entry name" value="ATPase_P-type"/>
    <property type="match status" value="2"/>
</dbReference>
<feature type="transmembrane region" description="Helical" evidence="18">
    <location>
        <begin position="837"/>
        <end position="860"/>
    </location>
</feature>
<evidence type="ECO:0000256" key="15">
    <source>
        <dbReference type="ARBA" id="ARBA00023136"/>
    </source>
</evidence>
<dbReference type="InterPro" id="IPR044492">
    <property type="entry name" value="P_typ_ATPase_HD_dom"/>
</dbReference>
<feature type="transmembrane region" description="Helical" evidence="18">
    <location>
        <begin position="92"/>
        <end position="110"/>
    </location>
</feature>
<evidence type="ECO:0000256" key="1">
    <source>
        <dbReference type="ARBA" id="ARBA00003954"/>
    </source>
</evidence>
<keyword evidence="13" id="KW-1278">Translocase</keyword>
<accession>A0A3M9X372</accession>
<dbReference type="InterPro" id="IPR004014">
    <property type="entry name" value="ATPase_P-typ_cation-transptr_N"/>
</dbReference>
<evidence type="ECO:0000256" key="17">
    <source>
        <dbReference type="ARBA" id="ARBA00047295"/>
    </source>
</evidence>
<evidence type="ECO:0000313" key="20">
    <source>
        <dbReference type="EMBL" id="RNJ42156.1"/>
    </source>
</evidence>
<dbReference type="SMART" id="SM00831">
    <property type="entry name" value="Cation_ATPase_N"/>
    <property type="match status" value="1"/>
</dbReference>
<keyword evidence="10" id="KW-0547">Nucleotide-binding</keyword>
<feature type="transmembrane region" description="Helical" evidence="18">
    <location>
        <begin position="305"/>
        <end position="329"/>
    </location>
</feature>
<dbReference type="EMBL" id="QKOD01000012">
    <property type="protein sequence ID" value="RNJ42156.1"/>
    <property type="molecule type" value="Genomic_DNA"/>
</dbReference>
<dbReference type="InterPro" id="IPR023298">
    <property type="entry name" value="ATPase_P-typ_TM_dom_sf"/>
</dbReference>
<organism evidence="20 21">
    <name type="scientific">Mesorhizobium japonicum</name>
    <dbReference type="NCBI Taxonomy" id="2066070"/>
    <lineage>
        <taxon>Bacteria</taxon>
        <taxon>Pseudomonadati</taxon>
        <taxon>Pseudomonadota</taxon>
        <taxon>Alphaproteobacteria</taxon>
        <taxon>Hyphomicrobiales</taxon>
        <taxon>Phyllobacteriaceae</taxon>
        <taxon>Mesorhizobium</taxon>
    </lineage>
</organism>
<feature type="transmembrane region" description="Helical" evidence="18">
    <location>
        <begin position="812"/>
        <end position="831"/>
    </location>
</feature>
<evidence type="ECO:0000256" key="3">
    <source>
        <dbReference type="ARBA" id="ARBA00008746"/>
    </source>
</evidence>
<dbReference type="Gene3D" id="1.20.1110.10">
    <property type="entry name" value="Calcium-transporting ATPase, transmembrane domain"/>
    <property type="match status" value="1"/>
</dbReference>
<dbReference type="InterPro" id="IPR023214">
    <property type="entry name" value="HAD_sf"/>
</dbReference>
<dbReference type="PANTHER" id="PTHR42861">
    <property type="entry name" value="CALCIUM-TRANSPORTING ATPASE"/>
    <property type="match status" value="1"/>
</dbReference>
<dbReference type="Pfam" id="PF13246">
    <property type="entry name" value="Cation_ATPase"/>
    <property type="match status" value="1"/>
</dbReference>
<keyword evidence="7" id="KW-0997">Cell inner membrane</keyword>
<keyword evidence="6" id="KW-1003">Cell membrane</keyword>
<dbReference type="SFLD" id="SFLDG00002">
    <property type="entry name" value="C1.7:_P-type_atpase_like"/>
    <property type="match status" value="1"/>
</dbReference>
<evidence type="ECO:0000256" key="6">
    <source>
        <dbReference type="ARBA" id="ARBA00022475"/>
    </source>
</evidence>
<feature type="transmembrane region" description="Helical" evidence="18">
    <location>
        <begin position="274"/>
        <end position="293"/>
    </location>
</feature>
<evidence type="ECO:0000256" key="5">
    <source>
        <dbReference type="ARBA" id="ARBA00013555"/>
    </source>
</evidence>
<feature type="transmembrane region" description="Helical" evidence="18">
    <location>
        <begin position="751"/>
        <end position="773"/>
    </location>
</feature>
<dbReference type="Pfam" id="PF00689">
    <property type="entry name" value="Cation_ATPase_C"/>
    <property type="match status" value="1"/>
</dbReference>
<reference evidence="20 21" key="1">
    <citation type="journal article" date="2018" name="Mol. Plant Microbe Interact.">
        <title>Taxonomically Different Co-Microsymbionts of a Relict Legume, Oxytropis popoviana, Have Complementary Sets of Symbiotic Genes and Together Increase the Efficiency of Plant Nodulation.</title>
        <authorList>
            <person name="Safronova V."/>
            <person name="Belimov A."/>
            <person name="Sazanova A."/>
            <person name="Chirak E."/>
            <person name="Verkhozina A."/>
            <person name="Kuznetsova I."/>
            <person name="Andronov E."/>
            <person name="Puhalsky J."/>
            <person name="Tikhonovich I."/>
        </authorList>
    </citation>
    <scope>NUCLEOTIDE SEQUENCE [LARGE SCALE GENOMIC DNA]</scope>
    <source>
        <strain evidence="20 21">Opo-235</strain>
    </source>
</reference>
<evidence type="ECO:0000256" key="2">
    <source>
        <dbReference type="ARBA" id="ARBA00004429"/>
    </source>
</evidence>
<evidence type="ECO:0000256" key="9">
    <source>
        <dbReference type="ARBA" id="ARBA00022692"/>
    </source>
</evidence>
<dbReference type="InterPro" id="IPR036412">
    <property type="entry name" value="HAD-like_sf"/>
</dbReference>
<dbReference type="InterPro" id="IPR008250">
    <property type="entry name" value="ATPase_P-typ_transduc_dom_A_sf"/>
</dbReference>
<dbReference type="InterPro" id="IPR018303">
    <property type="entry name" value="ATPase_P-typ_P_site"/>
</dbReference>
<evidence type="ECO:0000256" key="11">
    <source>
        <dbReference type="ARBA" id="ARBA00022840"/>
    </source>
</evidence>
<keyword evidence="12" id="KW-0460">Magnesium</keyword>
<feature type="transmembrane region" description="Helical" evidence="18">
    <location>
        <begin position="116"/>
        <end position="137"/>
    </location>
</feature>
<name>A0A3M9X372_9HYPH</name>
<keyword evidence="14 18" id="KW-1133">Transmembrane helix</keyword>
<dbReference type="SUPFAM" id="SSF56784">
    <property type="entry name" value="HAD-like"/>
    <property type="match status" value="1"/>
</dbReference>
<dbReference type="AlphaFoldDB" id="A0A3M9X372"/>
<evidence type="ECO:0000256" key="16">
    <source>
        <dbReference type="ARBA" id="ARBA00029806"/>
    </source>
</evidence>
<keyword evidence="8" id="KW-0597">Phosphoprotein</keyword>
<evidence type="ECO:0000259" key="19">
    <source>
        <dbReference type="SMART" id="SM00831"/>
    </source>
</evidence>
<keyword evidence="9 18" id="KW-0812">Transmembrane</keyword>
<evidence type="ECO:0000256" key="18">
    <source>
        <dbReference type="SAM" id="Phobius"/>
    </source>
</evidence>
<dbReference type="NCBIfam" id="TIGR01524">
    <property type="entry name" value="ATPase-IIIB_Mg"/>
    <property type="match status" value="1"/>
</dbReference>
<comment type="function">
    <text evidence="1">Mediates magnesium influx to the cytosol.</text>
</comment>
<evidence type="ECO:0000256" key="8">
    <source>
        <dbReference type="ARBA" id="ARBA00022553"/>
    </source>
</evidence>
<feature type="domain" description="Cation-transporting P-type ATPase N-terminal" evidence="19">
    <location>
        <begin position="39"/>
        <end position="112"/>
    </location>
</feature>
<dbReference type="GO" id="GO:0016887">
    <property type="term" value="F:ATP hydrolysis activity"/>
    <property type="evidence" value="ECO:0007669"/>
    <property type="project" value="InterPro"/>
</dbReference>
<dbReference type="InterPro" id="IPR059000">
    <property type="entry name" value="ATPase_P-type_domA"/>
</dbReference>
<dbReference type="SFLD" id="SFLDF00027">
    <property type="entry name" value="p-type_atpase"/>
    <property type="match status" value="1"/>
</dbReference>
<dbReference type="Pfam" id="PF00122">
    <property type="entry name" value="E1-E2_ATPase"/>
    <property type="match status" value="1"/>
</dbReference>
<dbReference type="Proteomes" id="UP000275436">
    <property type="component" value="Unassembled WGS sequence"/>
</dbReference>